<dbReference type="RefSeq" id="WP_048887583.1">
    <property type="nucleotide sequence ID" value="NZ_LFEJ01000010.1"/>
</dbReference>
<dbReference type="SUPFAM" id="SSF56214">
    <property type="entry name" value="4'-phosphopantetheinyl transferase"/>
    <property type="match status" value="1"/>
</dbReference>
<gene>
    <name evidence="1" type="ORF">ACH50_06055</name>
</gene>
<organism evidence="1 2">
    <name type="scientific">Franconibacter pulveris</name>
    <dbReference type="NCBI Taxonomy" id="435910"/>
    <lineage>
        <taxon>Bacteria</taxon>
        <taxon>Pseudomonadati</taxon>
        <taxon>Pseudomonadota</taxon>
        <taxon>Gammaproteobacteria</taxon>
        <taxon>Enterobacterales</taxon>
        <taxon>Enterobacteriaceae</taxon>
        <taxon>Franconibacter</taxon>
    </lineage>
</organism>
<dbReference type="Gene3D" id="3.90.470.20">
    <property type="entry name" value="4'-phosphopantetheinyl transferase domain"/>
    <property type="match status" value="1"/>
</dbReference>
<dbReference type="Proteomes" id="UP000037315">
    <property type="component" value="Unassembled WGS sequence"/>
</dbReference>
<keyword evidence="2" id="KW-1185">Reference proteome</keyword>
<reference evidence="1 2" key="1">
    <citation type="submission" date="2015-06" db="EMBL/GenBank/DDBJ databases">
        <title>Genome sequencing of Cronobacter sp. strain DJ34 isolated from petroleum contaminated sludge of Duliajan Oil Fields, Assam, India.</title>
        <authorList>
            <person name="Pal S."/>
            <person name="Banerjee T.D."/>
            <person name="Roy A."/>
            <person name="Sar P."/>
            <person name="Kazy S.K."/>
        </authorList>
    </citation>
    <scope>NUCLEOTIDE SEQUENCE [LARGE SCALE GENOMIC DNA]</scope>
    <source>
        <strain evidence="1 2">DJ34</strain>
    </source>
</reference>
<proteinExistence type="predicted"/>
<protein>
    <recommendedName>
        <fullName evidence="3">Phosphopantetheinyl transferase</fullName>
    </recommendedName>
</protein>
<comment type="caution">
    <text evidence="1">The sequence shown here is derived from an EMBL/GenBank/DDBJ whole genome shotgun (WGS) entry which is preliminary data.</text>
</comment>
<dbReference type="PATRIC" id="fig|1656095.3.peg.512"/>
<accession>A0A0J8VPT6</accession>
<dbReference type="OrthoDB" id="7061431at2"/>
<name>A0A0J8VPT6_9ENTR</name>
<sequence length="246" mass="27440">MATHFARGTFNADHLISPRLSEECHNEARELPEHRRHRFLASRSLLAELMFMLYGLKTLPSLSRDEQGRPHFSDAGLADFSLSYAGNLVGVALTTEGRCGLGMELQRIARNLSHPLASRCEPGLTSNETIWIANQNDPVEAKSQLMTLRRSVLKLTGQPKQELQLLPGAGRLRVADTPNVEAVCDAEDVLVWAIAVSPTTDKLKVWEFDMQQGWRGLPDTQKRTQGAEARLMRFTSLPTEKALILN</sequence>
<dbReference type="AlphaFoldDB" id="A0A0J8VPT6"/>
<dbReference type="STRING" id="1121863.GCA_000621185_03555"/>
<evidence type="ECO:0000313" key="1">
    <source>
        <dbReference type="EMBL" id="KMV35463.1"/>
    </source>
</evidence>
<evidence type="ECO:0008006" key="3">
    <source>
        <dbReference type="Google" id="ProtNLM"/>
    </source>
</evidence>
<dbReference type="EMBL" id="LFEJ01000010">
    <property type="protein sequence ID" value="KMV35463.1"/>
    <property type="molecule type" value="Genomic_DNA"/>
</dbReference>
<dbReference type="InterPro" id="IPR037143">
    <property type="entry name" value="4-PPantetheinyl_Trfase_dom_sf"/>
</dbReference>
<dbReference type="GO" id="GO:0000287">
    <property type="term" value="F:magnesium ion binding"/>
    <property type="evidence" value="ECO:0007669"/>
    <property type="project" value="InterPro"/>
</dbReference>
<dbReference type="GO" id="GO:0008897">
    <property type="term" value="F:holo-[acyl-carrier-protein] synthase activity"/>
    <property type="evidence" value="ECO:0007669"/>
    <property type="project" value="InterPro"/>
</dbReference>
<evidence type="ECO:0000313" key="2">
    <source>
        <dbReference type="Proteomes" id="UP000037315"/>
    </source>
</evidence>